<dbReference type="PANTHER" id="PTHR37463:SF1">
    <property type="entry name" value="DUF2256 DOMAIN-CONTAINING PROTEIN"/>
    <property type="match status" value="1"/>
</dbReference>
<dbReference type="InterPro" id="IPR021660">
    <property type="entry name" value="DUF3253"/>
</dbReference>
<proteinExistence type="predicted"/>
<reference evidence="2 3" key="1">
    <citation type="submission" date="2016-05" db="EMBL/GenBank/DDBJ databases">
        <title>A degradative enzymes factory behind the ericoid mycorrhizal symbiosis.</title>
        <authorList>
            <consortium name="DOE Joint Genome Institute"/>
            <person name="Martino E."/>
            <person name="Morin E."/>
            <person name="Grelet G."/>
            <person name="Kuo A."/>
            <person name="Kohler A."/>
            <person name="Daghino S."/>
            <person name="Barry K."/>
            <person name="Choi C."/>
            <person name="Cichocki N."/>
            <person name="Clum A."/>
            <person name="Copeland A."/>
            <person name="Hainaut M."/>
            <person name="Haridas S."/>
            <person name="Labutti K."/>
            <person name="Lindquist E."/>
            <person name="Lipzen A."/>
            <person name="Khouja H.-R."/>
            <person name="Murat C."/>
            <person name="Ohm R."/>
            <person name="Olson A."/>
            <person name="Spatafora J."/>
            <person name="Veneault-Fourrey C."/>
            <person name="Henrissat B."/>
            <person name="Grigoriev I."/>
            <person name="Martin F."/>
            <person name="Perotto S."/>
        </authorList>
    </citation>
    <scope>NUCLEOTIDE SEQUENCE [LARGE SCALE GENOMIC DNA]</scope>
    <source>
        <strain evidence="2 3">UAMH 7357</strain>
    </source>
</reference>
<dbReference type="Pfam" id="PF10013">
    <property type="entry name" value="DUF2256"/>
    <property type="match status" value="1"/>
</dbReference>
<evidence type="ECO:0000256" key="1">
    <source>
        <dbReference type="SAM" id="MobiDB-lite"/>
    </source>
</evidence>
<dbReference type="InterPro" id="IPR017136">
    <property type="entry name" value="UCP037205"/>
</dbReference>
<dbReference type="Proteomes" id="UP000235672">
    <property type="component" value="Unassembled WGS sequence"/>
</dbReference>
<dbReference type="OrthoDB" id="537467at2759"/>
<dbReference type="EMBL" id="KZ613470">
    <property type="protein sequence ID" value="PMD25236.1"/>
    <property type="molecule type" value="Genomic_DNA"/>
</dbReference>
<accession>A0A2J6QG55</accession>
<dbReference type="InterPro" id="IPR036388">
    <property type="entry name" value="WH-like_DNA-bd_sf"/>
</dbReference>
<dbReference type="Pfam" id="PF11625">
    <property type="entry name" value="DUF3253"/>
    <property type="match status" value="1"/>
</dbReference>
<dbReference type="PANTHER" id="PTHR37463">
    <property type="entry name" value="GSL3115 PROTEIN"/>
    <property type="match status" value="1"/>
</dbReference>
<organism evidence="2 3">
    <name type="scientific">Hyaloscypha hepaticicola</name>
    <dbReference type="NCBI Taxonomy" id="2082293"/>
    <lineage>
        <taxon>Eukaryota</taxon>
        <taxon>Fungi</taxon>
        <taxon>Dikarya</taxon>
        <taxon>Ascomycota</taxon>
        <taxon>Pezizomycotina</taxon>
        <taxon>Leotiomycetes</taxon>
        <taxon>Helotiales</taxon>
        <taxon>Hyaloscyphaceae</taxon>
        <taxon>Hyaloscypha</taxon>
    </lineage>
</organism>
<dbReference type="AlphaFoldDB" id="A0A2J6QG55"/>
<feature type="compositionally biased region" description="Basic and acidic residues" evidence="1">
    <location>
        <begin position="99"/>
        <end position="110"/>
    </location>
</feature>
<dbReference type="Gene3D" id="1.10.10.10">
    <property type="entry name" value="Winged helix-like DNA-binding domain superfamily/Winged helix DNA-binding domain"/>
    <property type="match status" value="1"/>
</dbReference>
<gene>
    <name evidence="2" type="ORF">NA56DRAFT_428542</name>
</gene>
<dbReference type="InterPro" id="IPR036390">
    <property type="entry name" value="WH_DNA-bd_sf"/>
</dbReference>
<sequence>MSQVTRSALQKICATCGRQITWRKKWAKNWDAITYCSDPCRKNKIRPNSLDTTFESKILALLAHGRTIHGLAASITCEEAEQEALDNNKNDKPDEEDPETVRESPGDTRIDSQPTSTRERCRQAARRLAARGEILITQNGKVVDPSFAKGVMELKLPS</sequence>
<name>A0A2J6QG55_9HELO</name>
<keyword evidence="3" id="KW-1185">Reference proteome</keyword>
<evidence type="ECO:0000313" key="2">
    <source>
        <dbReference type="EMBL" id="PMD25236.1"/>
    </source>
</evidence>
<feature type="region of interest" description="Disordered" evidence="1">
    <location>
        <begin position="81"/>
        <end position="123"/>
    </location>
</feature>
<protein>
    <recommendedName>
        <fullName evidence="4">DUF2256 and DUF3253 domain-containing protein</fullName>
    </recommendedName>
</protein>
<evidence type="ECO:0008006" key="4">
    <source>
        <dbReference type="Google" id="ProtNLM"/>
    </source>
</evidence>
<evidence type="ECO:0000313" key="3">
    <source>
        <dbReference type="Proteomes" id="UP000235672"/>
    </source>
</evidence>
<dbReference type="SUPFAM" id="SSF46785">
    <property type="entry name" value="Winged helix' DNA-binding domain"/>
    <property type="match status" value="1"/>
</dbReference>